<evidence type="ECO:0000313" key="3">
    <source>
        <dbReference type="WBParaSite" id="TCNE_0000952601-mRNA-1"/>
    </source>
</evidence>
<sequence>MVGVHTSQPHLLTKMDHKETFDNEEQVEANVKESGLRQDVTAAPLSAIGFSAAEVAKLCAKFAPIASQYCLKSSIPNQFVEKCRGYQLDCAHYITKSRPVWAAANSFNSGIGITLLNWDVNGIPYYPINQEGGVGGGQHSKVDFGSWGGGYSENIGIRDYWTQAAEYGANWYEGLYGAKIGWRVPVVQNVGVEGGGGTQVLIPLKEGHVGKPARLVKRYHVGPYIGVADSVSVDWMNGGVDVKRDITSPFVGVSATADTSLAFPSVKSIMRRFGGGLVSLDHFEPISVTNT</sequence>
<proteinExistence type="predicted"/>
<keyword evidence="2" id="KW-1185">Reference proteome</keyword>
<dbReference type="EMBL" id="UYWY01020202">
    <property type="protein sequence ID" value="VDM40847.1"/>
    <property type="molecule type" value="Genomic_DNA"/>
</dbReference>
<name>A0A183UM06_TOXCA</name>
<accession>A0A183UM06</accession>
<organism evidence="2 3">
    <name type="scientific">Toxocara canis</name>
    <name type="common">Canine roundworm</name>
    <dbReference type="NCBI Taxonomy" id="6265"/>
    <lineage>
        <taxon>Eukaryota</taxon>
        <taxon>Metazoa</taxon>
        <taxon>Ecdysozoa</taxon>
        <taxon>Nematoda</taxon>
        <taxon>Chromadorea</taxon>
        <taxon>Rhabditida</taxon>
        <taxon>Spirurina</taxon>
        <taxon>Ascaridomorpha</taxon>
        <taxon>Ascaridoidea</taxon>
        <taxon>Toxocaridae</taxon>
        <taxon>Toxocara</taxon>
    </lineage>
</organism>
<dbReference type="AlphaFoldDB" id="A0A183UM06"/>
<reference evidence="1 2" key="2">
    <citation type="submission" date="2018-11" db="EMBL/GenBank/DDBJ databases">
        <authorList>
            <consortium name="Pathogen Informatics"/>
        </authorList>
    </citation>
    <scope>NUCLEOTIDE SEQUENCE [LARGE SCALE GENOMIC DNA]</scope>
</reference>
<gene>
    <name evidence="1" type="ORF">TCNE_LOCUS9526</name>
</gene>
<dbReference type="PANTHER" id="PTHR36937">
    <property type="entry name" value="PROTEIN CBG20935-RELATED"/>
    <property type="match status" value="1"/>
</dbReference>
<evidence type="ECO:0000313" key="2">
    <source>
        <dbReference type="Proteomes" id="UP000050794"/>
    </source>
</evidence>
<reference evidence="3" key="1">
    <citation type="submission" date="2016-06" db="UniProtKB">
        <authorList>
            <consortium name="WormBaseParasite"/>
        </authorList>
    </citation>
    <scope>IDENTIFICATION</scope>
</reference>
<dbReference type="Proteomes" id="UP000050794">
    <property type="component" value="Unassembled WGS sequence"/>
</dbReference>
<dbReference type="WBParaSite" id="TCNE_0000952601-mRNA-1">
    <property type="protein sequence ID" value="TCNE_0000952601-mRNA-1"/>
    <property type="gene ID" value="TCNE_0000952601"/>
</dbReference>
<protein>
    <submittedName>
        <fullName evidence="3">Ntox44 domain-containing protein</fullName>
    </submittedName>
</protein>
<dbReference type="PANTHER" id="PTHR36937:SF1">
    <property type="entry name" value="PEPTIDASE S1 DOMAIN-CONTAINING PROTEIN"/>
    <property type="match status" value="1"/>
</dbReference>
<evidence type="ECO:0000313" key="1">
    <source>
        <dbReference type="EMBL" id="VDM40847.1"/>
    </source>
</evidence>